<dbReference type="PROSITE" id="PS51767">
    <property type="entry name" value="PEPTIDASE_A1"/>
    <property type="match status" value="1"/>
</dbReference>
<evidence type="ECO:0000313" key="9">
    <source>
        <dbReference type="Proteomes" id="UP000305948"/>
    </source>
</evidence>
<dbReference type="EMBL" id="ML213506">
    <property type="protein sequence ID" value="TFK54198.1"/>
    <property type="molecule type" value="Genomic_DNA"/>
</dbReference>
<dbReference type="InterPro" id="IPR001461">
    <property type="entry name" value="Aspartic_peptidase_A1"/>
</dbReference>
<dbReference type="GO" id="GO:0006508">
    <property type="term" value="P:proteolysis"/>
    <property type="evidence" value="ECO:0007669"/>
    <property type="project" value="UniProtKB-KW"/>
</dbReference>
<feature type="chain" id="PRO_5022928267" evidence="6">
    <location>
        <begin position="21"/>
        <end position="428"/>
    </location>
</feature>
<dbReference type="PANTHER" id="PTHR47966:SF51">
    <property type="entry name" value="BETA-SITE APP-CLEAVING ENZYME, ISOFORM A-RELATED"/>
    <property type="match status" value="1"/>
</dbReference>
<evidence type="ECO:0000256" key="4">
    <source>
        <dbReference type="PIRSR" id="PIRSR601461-2"/>
    </source>
</evidence>
<dbReference type="OrthoDB" id="771136at2759"/>
<comment type="similarity">
    <text evidence="1 5">Belongs to the peptidase A1 family.</text>
</comment>
<reference evidence="8 9" key="1">
    <citation type="journal article" date="2019" name="Nat. Ecol. Evol.">
        <title>Megaphylogeny resolves global patterns of mushroom evolution.</title>
        <authorList>
            <person name="Varga T."/>
            <person name="Krizsan K."/>
            <person name="Foldi C."/>
            <person name="Dima B."/>
            <person name="Sanchez-Garcia M."/>
            <person name="Sanchez-Ramirez S."/>
            <person name="Szollosi G.J."/>
            <person name="Szarkandi J.G."/>
            <person name="Papp V."/>
            <person name="Albert L."/>
            <person name="Andreopoulos W."/>
            <person name="Angelini C."/>
            <person name="Antonin V."/>
            <person name="Barry K.W."/>
            <person name="Bougher N.L."/>
            <person name="Buchanan P."/>
            <person name="Buyck B."/>
            <person name="Bense V."/>
            <person name="Catcheside P."/>
            <person name="Chovatia M."/>
            <person name="Cooper J."/>
            <person name="Damon W."/>
            <person name="Desjardin D."/>
            <person name="Finy P."/>
            <person name="Geml J."/>
            <person name="Haridas S."/>
            <person name="Hughes K."/>
            <person name="Justo A."/>
            <person name="Karasinski D."/>
            <person name="Kautmanova I."/>
            <person name="Kiss B."/>
            <person name="Kocsube S."/>
            <person name="Kotiranta H."/>
            <person name="LaButti K.M."/>
            <person name="Lechner B.E."/>
            <person name="Liimatainen K."/>
            <person name="Lipzen A."/>
            <person name="Lukacs Z."/>
            <person name="Mihaltcheva S."/>
            <person name="Morgado L.N."/>
            <person name="Niskanen T."/>
            <person name="Noordeloos M.E."/>
            <person name="Ohm R.A."/>
            <person name="Ortiz-Santana B."/>
            <person name="Ovrebo C."/>
            <person name="Racz N."/>
            <person name="Riley R."/>
            <person name="Savchenko A."/>
            <person name="Shiryaev A."/>
            <person name="Soop K."/>
            <person name="Spirin V."/>
            <person name="Szebenyi C."/>
            <person name="Tomsovsky M."/>
            <person name="Tulloss R.E."/>
            <person name="Uehling J."/>
            <person name="Grigoriev I.V."/>
            <person name="Vagvolgyi C."/>
            <person name="Papp T."/>
            <person name="Martin F.M."/>
            <person name="Miettinen O."/>
            <person name="Hibbett D.S."/>
            <person name="Nagy L.G."/>
        </authorList>
    </citation>
    <scope>NUCLEOTIDE SEQUENCE [LARGE SCALE GENOMIC DNA]</scope>
    <source>
        <strain evidence="8 9">OMC1185</strain>
    </source>
</reference>
<organism evidence="8 9">
    <name type="scientific">Heliocybe sulcata</name>
    <dbReference type="NCBI Taxonomy" id="5364"/>
    <lineage>
        <taxon>Eukaryota</taxon>
        <taxon>Fungi</taxon>
        <taxon>Dikarya</taxon>
        <taxon>Basidiomycota</taxon>
        <taxon>Agaricomycotina</taxon>
        <taxon>Agaricomycetes</taxon>
        <taxon>Gloeophyllales</taxon>
        <taxon>Gloeophyllaceae</taxon>
        <taxon>Heliocybe</taxon>
    </lineage>
</organism>
<keyword evidence="5 8" id="KW-0645">Protease</keyword>
<keyword evidence="5" id="KW-0378">Hydrolase</keyword>
<feature type="active site" evidence="3">
    <location>
        <position position="271"/>
    </location>
</feature>
<protein>
    <submittedName>
        <fullName evidence="8">Acid protease</fullName>
    </submittedName>
</protein>
<dbReference type="CDD" id="cd05471">
    <property type="entry name" value="pepsin_like"/>
    <property type="match status" value="1"/>
</dbReference>
<evidence type="ECO:0000256" key="1">
    <source>
        <dbReference type="ARBA" id="ARBA00007447"/>
    </source>
</evidence>
<evidence type="ECO:0000256" key="5">
    <source>
        <dbReference type="RuleBase" id="RU000454"/>
    </source>
</evidence>
<evidence type="ECO:0000259" key="7">
    <source>
        <dbReference type="PROSITE" id="PS51767"/>
    </source>
</evidence>
<keyword evidence="9" id="KW-1185">Reference proteome</keyword>
<dbReference type="SUPFAM" id="SSF50630">
    <property type="entry name" value="Acid proteases"/>
    <property type="match status" value="1"/>
</dbReference>
<feature type="active site" evidence="3">
    <location>
        <position position="84"/>
    </location>
</feature>
<dbReference type="PROSITE" id="PS00141">
    <property type="entry name" value="ASP_PROTEASE"/>
    <property type="match status" value="1"/>
</dbReference>
<dbReference type="InterPro" id="IPR021109">
    <property type="entry name" value="Peptidase_aspartic_dom_sf"/>
</dbReference>
<evidence type="ECO:0000256" key="3">
    <source>
        <dbReference type="PIRSR" id="PIRSR601461-1"/>
    </source>
</evidence>
<dbReference type="InterPro" id="IPR033121">
    <property type="entry name" value="PEPTIDASE_A1"/>
</dbReference>
<name>A0A5C3NDU4_9AGAM</name>
<dbReference type="Gene3D" id="2.40.70.10">
    <property type="entry name" value="Acid Proteases"/>
    <property type="match status" value="2"/>
</dbReference>
<keyword evidence="6" id="KW-0732">Signal</keyword>
<sequence length="428" mass="45258">MSTALALGLTLLAVCAGVQGQDVPHSPHKMQLTARKAPSNSPLRRRALSAANVPLSDFYKGTDLQWYGNISVGTPGQTISVVFDTGSSTLEFPSSACGSPCRNQHQFDTSESSTFVDTGRTTTLTFATGVGVDPVQGDNYQLHLRSGRDTVTVGGLAAKNTDLYLITDQTPTFAIDPFDGIQGMSARAQGFFASLINQGLPSVFGMYFTPNAVGNAELTIGGIDSSKYHGSLTYASLPSGSGDTWQLSSPQISVNGKTTSTLKRRRTIIFDSGTSNVLFSTSTAEAIYALISPDIQAFDDEPGTYGIPCSQIDSLPAVIDLAFTSSSGTAFDLTIPSSELSVGPFASDPSTCQTLINAYDGLDLVGGSVMKHYYSVWDIGNQRMGFAPTEASLLWGNKANSAGSKIPRLDGLSRLQSCLLPQTKEFKA</sequence>
<evidence type="ECO:0000313" key="8">
    <source>
        <dbReference type="EMBL" id="TFK54198.1"/>
    </source>
</evidence>
<dbReference type="InterPro" id="IPR034164">
    <property type="entry name" value="Pepsin-like_dom"/>
</dbReference>
<dbReference type="Pfam" id="PF00026">
    <property type="entry name" value="Asp"/>
    <property type="match status" value="1"/>
</dbReference>
<evidence type="ECO:0000256" key="6">
    <source>
        <dbReference type="SAM" id="SignalP"/>
    </source>
</evidence>
<dbReference type="PANTHER" id="PTHR47966">
    <property type="entry name" value="BETA-SITE APP-CLEAVING ENZYME, ISOFORM A-RELATED"/>
    <property type="match status" value="1"/>
</dbReference>
<feature type="disulfide bond" evidence="4">
    <location>
        <begin position="97"/>
        <end position="101"/>
    </location>
</feature>
<dbReference type="Proteomes" id="UP000305948">
    <property type="component" value="Unassembled WGS sequence"/>
</dbReference>
<dbReference type="STRING" id="5364.A0A5C3NDU4"/>
<dbReference type="AlphaFoldDB" id="A0A5C3NDU4"/>
<gene>
    <name evidence="8" type="ORF">OE88DRAFT_1717451</name>
</gene>
<dbReference type="PRINTS" id="PR00792">
    <property type="entry name" value="PEPSIN"/>
</dbReference>
<evidence type="ECO:0000256" key="2">
    <source>
        <dbReference type="ARBA" id="ARBA00022750"/>
    </source>
</evidence>
<accession>A0A5C3NDU4</accession>
<keyword evidence="4" id="KW-1015">Disulfide bond</keyword>
<proteinExistence type="inferred from homology"/>
<dbReference type="GO" id="GO:0004190">
    <property type="term" value="F:aspartic-type endopeptidase activity"/>
    <property type="evidence" value="ECO:0007669"/>
    <property type="project" value="UniProtKB-KW"/>
</dbReference>
<feature type="signal peptide" evidence="6">
    <location>
        <begin position="1"/>
        <end position="20"/>
    </location>
</feature>
<keyword evidence="2 5" id="KW-0064">Aspartyl protease</keyword>
<feature type="domain" description="Peptidase A1" evidence="7">
    <location>
        <begin position="66"/>
        <end position="387"/>
    </location>
</feature>
<dbReference type="InterPro" id="IPR001969">
    <property type="entry name" value="Aspartic_peptidase_AS"/>
</dbReference>